<reference evidence="1" key="1">
    <citation type="submission" date="2020-06" db="EMBL/GenBank/DDBJ databases">
        <title>Draft genome of Bugula neritina, a colonial animal packing powerful symbionts and potential medicines.</title>
        <authorList>
            <person name="Rayko M."/>
        </authorList>
    </citation>
    <scope>NUCLEOTIDE SEQUENCE [LARGE SCALE GENOMIC DNA]</scope>
    <source>
        <strain evidence="1">Kwan_BN1</strain>
    </source>
</reference>
<gene>
    <name evidence="1" type="ORF">EB796_006039</name>
</gene>
<organism evidence="1 2">
    <name type="scientific">Bugula neritina</name>
    <name type="common">Brown bryozoan</name>
    <name type="synonym">Sertularia neritina</name>
    <dbReference type="NCBI Taxonomy" id="10212"/>
    <lineage>
        <taxon>Eukaryota</taxon>
        <taxon>Metazoa</taxon>
        <taxon>Spiralia</taxon>
        <taxon>Lophotrochozoa</taxon>
        <taxon>Bryozoa</taxon>
        <taxon>Gymnolaemata</taxon>
        <taxon>Cheilostomatida</taxon>
        <taxon>Flustrina</taxon>
        <taxon>Buguloidea</taxon>
        <taxon>Bugulidae</taxon>
        <taxon>Bugula</taxon>
    </lineage>
</organism>
<sequence length="108" mass="11956">MLGVVDCISLYISILEAFCSFTNSYMLQDQLLQQDVGCAVTLSAVSWFSFSCWPKGVGLAQGPECRRPKCLLSACRRLAETSETRAWMAIDKSAMSLWQQFLGNSSSN</sequence>
<accession>A0A7J7KCH5</accession>
<dbReference type="Proteomes" id="UP000593567">
    <property type="component" value="Unassembled WGS sequence"/>
</dbReference>
<comment type="caution">
    <text evidence="1">The sequence shown here is derived from an EMBL/GenBank/DDBJ whole genome shotgun (WGS) entry which is preliminary data.</text>
</comment>
<evidence type="ECO:0000313" key="1">
    <source>
        <dbReference type="EMBL" id="KAF6035644.1"/>
    </source>
</evidence>
<name>A0A7J7KCH5_BUGNE</name>
<keyword evidence="2" id="KW-1185">Reference proteome</keyword>
<evidence type="ECO:0000313" key="2">
    <source>
        <dbReference type="Proteomes" id="UP000593567"/>
    </source>
</evidence>
<dbReference type="AlphaFoldDB" id="A0A7J7KCH5"/>
<protein>
    <submittedName>
        <fullName evidence="1">Uncharacterized protein</fullName>
    </submittedName>
</protein>
<dbReference type="EMBL" id="VXIV02000849">
    <property type="protein sequence ID" value="KAF6035644.1"/>
    <property type="molecule type" value="Genomic_DNA"/>
</dbReference>
<proteinExistence type="predicted"/>